<evidence type="ECO:0000313" key="1">
    <source>
        <dbReference type="EMBL" id="KAB0402026.1"/>
    </source>
</evidence>
<organism evidence="1 2">
    <name type="scientific">Balaenoptera physalus</name>
    <name type="common">Fin whale</name>
    <name type="synonym">Balaena physalus</name>
    <dbReference type="NCBI Taxonomy" id="9770"/>
    <lineage>
        <taxon>Eukaryota</taxon>
        <taxon>Metazoa</taxon>
        <taxon>Chordata</taxon>
        <taxon>Craniata</taxon>
        <taxon>Vertebrata</taxon>
        <taxon>Euteleostomi</taxon>
        <taxon>Mammalia</taxon>
        <taxon>Eutheria</taxon>
        <taxon>Laurasiatheria</taxon>
        <taxon>Artiodactyla</taxon>
        <taxon>Whippomorpha</taxon>
        <taxon>Cetacea</taxon>
        <taxon>Mysticeti</taxon>
        <taxon>Balaenopteridae</taxon>
        <taxon>Balaenoptera</taxon>
    </lineage>
</organism>
<dbReference type="OrthoDB" id="9789756at2759"/>
<dbReference type="PANTHER" id="PTHR14693">
    <property type="entry name" value="RIKEN CDNA 1700018B08"/>
    <property type="match status" value="1"/>
</dbReference>
<dbReference type="Proteomes" id="UP000437017">
    <property type="component" value="Unassembled WGS sequence"/>
</dbReference>
<reference evidence="1 2" key="1">
    <citation type="journal article" date="2019" name="PLoS ONE">
        <title>Genomic analyses reveal an absence of contemporary introgressive admixture between fin whales and blue whales, despite known hybrids.</title>
        <authorList>
            <person name="Westbury M.V."/>
            <person name="Petersen B."/>
            <person name="Lorenzen E.D."/>
        </authorList>
    </citation>
    <scope>NUCLEOTIDE SEQUENCE [LARGE SCALE GENOMIC DNA]</scope>
    <source>
        <strain evidence="1">FinWhale-01</strain>
    </source>
</reference>
<evidence type="ECO:0000313" key="2">
    <source>
        <dbReference type="Proteomes" id="UP000437017"/>
    </source>
</evidence>
<dbReference type="Pfam" id="PF15132">
    <property type="entry name" value="DUF4568"/>
    <property type="match status" value="1"/>
</dbReference>
<dbReference type="InterPro" id="IPR027919">
    <property type="entry name" value="DUF4568"/>
</dbReference>
<comment type="caution">
    <text evidence="1">The sequence shown here is derived from an EMBL/GenBank/DDBJ whole genome shotgun (WGS) entry which is preliminary data.</text>
</comment>
<sequence length="102" mass="11242">MGAGNMVPRLLLEDASVISGKALERGPWYLRESTLTHITNAASHLILFFLPLVQMCPAPSSVHREPICCECQAKFGGRLPVRRAEAMLPYWVPLSLTPKAGR</sequence>
<dbReference type="EMBL" id="SGJD01001092">
    <property type="protein sequence ID" value="KAB0402026.1"/>
    <property type="molecule type" value="Genomic_DNA"/>
</dbReference>
<dbReference type="PANTHER" id="PTHR14693:SF0">
    <property type="entry name" value="RIKEN CDNA 1700018B08 GENE"/>
    <property type="match status" value="1"/>
</dbReference>
<gene>
    <name evidence="1" type="ORF">E2I00_010554</name>
</gene>
<protein>
    <submittedName>
        <fullName evidence="1">Uncharacterized protein</fullName>
    </submittedName>
</protein>
<proteinExistence type="predicted"/>
<keyword evidence="2" id="KW-1185">Reference proteome</keyword>
<name>A0A6A1Q6Z8_BALPH</name>
<dbReference type="AlphaFoldDB" id="A0A6A1Q6Z8"/>
<accession>A0A6A1Q6Z8</accession>